<keyword evidence="1" id="KW-0472">Membrane</keyword>
<reference evidence="2 3" key="2">
    <citation type="submission" date="2016-08" db="EMBL/GenBank/DDBJ databases">
        <title>Pervasive Adenine N6-methylation of Active Genes in Fungi.</title>
        <authorList>
            <consortium name="DOE Joint Genome Institute"/>
            <person name="Mondo S.J."/>
            <person name="Dannebaum R.O."/>
            <person name="Kuo R.C."/>
            <person name="Labutti K."/>
            <person name="Haridas S."/>
            <person name="Kuo A."/>
            <person name="Salamov A."/>
            <person name="Ahrendt S.R."/>
            <person name="Lipzen A."/>
            <person name="Sullivan W."/>
            <person name="Andreopoulos W.B."/>
            <person name="Clum A."/>
            <person name="Lindquist E."/>
            <person name="Daum C."/>
            <person name="Ramamoorthy G.K."/>
            <person name="Gryganskyi A."/>
            <person name="Culley D."/>
            <person name="Magnuson J.K."/>
            <person name="James T.Y."/>
            <person name="O'Malley M.A."/>
            <person name="Stajich J.E."/>
            <person name="Spatafora J.W."/>
            <person name="Visel A."/>
            <person name="Grigoriev I.V."/>
        </authorList>
    </citation>
    <scope>NUCLEOTIDE SEQUENCE [LARGE SCALE GENOMIC DNA]</scope>
    <source>
        <strain evidence="3">finn</strain>
    </source>
</reference>
<gene>
    <name evidence="2" type="ORF">BCR36DRAFT_412743</name>
</gene>
<proteinExistence type="predicted"/>
<dbReference type="EMBL" id="MCFH01000024">
    <property type="protein sequence ID" value="ORX49223.1"/>
    <property type="molecule type" value="Genomic_DNA"/>
</dbReference>
<keyword evidence="3" id="KW-1185">Reference proteome</keyword>
<evidence type="ECO:0000313" key="2">
    <source>
        <dbReference type="EMBL" id="ORX49223.1"/>
    </source>
</evidence>
<organism evidence="2 3">
    <name type="scientific">Piromyces finnis</name>
    <dbReference type="NCBI Taxonomy" id="1754191"/>
    <lineage>
        <taxon>Eukaryota</taxon>
        <taxon>Fungi</taxon>
        <taxon>Fungi incertae sedis</taxon>
        <taxon>Chytridiomycota</taxon>
        <taxon>Chytridiomycota incertae sedis</taxon>
        <taxon>Neocallimastigomycetes</taxon>
        <taxon>Neocallimastigales</taxon>
        <taxon>Neocallimastigaceae</taxon>
        <taxon>Piromyces</taxon>
    </lineage>
</organism>
<keyword evidence="1" id="KW-1133">Transmembrane helix</keyword>
<evidence type="ECO:0000256" key="1">
    <source>
        <dbReference type="SAM" id="Phobius"/>
    </source>
</evidence>
<accession>A0A1Y1V8M6</accession>
<comment type="caution">
    <text evidence="2">The sequence shown here is derived from an EMBL/GenBank/DDBJ whole genome shotgun (WGS) entry which is preliminary data.</text>
</comment>
<evidence type="ECO:0000313" key="3">
    <source>
        <dbReference type="Proteomes" id="UP000193719"/>
    </source>
</evidence>
<protein>
    <submittedName>
        <fullName evidence="2">Uncharacterized protein</fullName>
    </submittedName>
</protein>
<keyword evidence="1" id="KW-0812">Transmembrane</keyword>
<dbReference type="AlphaFoldDB" id="A0A1Y1V8M6"/>
<sequence length="321" mass="36488">MDQVSQYEDLSLSSIGQSKNFYPLKLLELVVIFGFIFSVICKVTNHNSILHESAIINKIYSFILSKMSGEEKGLISYADEISLYGLRSNQVDIVINNDMEKLPINHISNISPTNNIPISTPNLKLDENGNIIPDDSFLKSNPFLIPSNSVKKTVEKENPNQYPTIIVTLPNDAILPYSPKIPMDIYYREGWVDYSNPNLNDNYYNSKSARKTKTYDYNYLAPLIPKNHFSLKLQQSFILKSKAQSSSEITSKDQSLKVIPDATITITNELNTIQEQSVSTPPVVGSYYVNEDVNEYSEEYELVNHAFWWQSDTNQQTTITV</sequence>
<feature type="transmembrane region" description="Helical" evidence="1">
    <location>
        <begin position="21"/>
        <end position="40"/>
    </location>
</feature>
<name>A0A1Y1V8M6_9FUNG</name>
<reference evidence="2 3" key="1">
    <citation type="submission" date="2016-08" db="EMBL/GenBank/DDBJ databases">
        <title>Genomes of anaerobic fungi encode conserved fungal cellulosomes for biomass hydrolysis.</title>
        <authorList>
            <consortium name="DOE Joint Genome Institute"/>
            <person name="Haitjema C.H."/>
            <person name="Gilmore S.P."/>
            <person name="Henske J.K."/>
            <person name="Solomon K.V."/>
            <person name="De Groot R."/>
            <person name="Kuo A."/>
            <person name="Mondo S.J."/>
            <person name="Salamov A.A."/>
            <person name="Labutti K."/>
            <person name="Zhao Z."/>
            <person name="Chiniquy J."/>
            <person name="Barry K."/>
            <person name="Brewer H.M."/>
            <person name="Purvine S.O."/>
            <person name="Wright A.T."/>
            <person name="Boxma B."/>
            <person name="Van Alen T."/>
            <person name="Hackstein J.H."/>
            <person name="Baker S.E."/>
            <person name="Grigoriev I.V."/>
            <person name="O'Malley M.A."/>
        </authorList>
    </citation>
    <scope>NUCLEOTIDE SEQUENCE [LARGE SCALE GENOMIC DNA]</scope>
    <source>
        <strain evidence="3">finn</strain>
    </source>
</reference>
<dbReference type="OrthoDB" id="2140813at2759"/>
<dbReference type="Proteomes" id="UP000193719">
    <property type="component" value="Unassembled WGS sequence"/>
</dbReference>